<feature type="transmembrane region" description="Helical" evidence="2">
    <location>
        <begin position="58"/>
        <end position="82"/>
    </location>
</feature>
<dbReference type="Proteomes" id="UP000001073">
    <property type="component" value="Chromosome 4"/>
</dbReference>
<reference evidence="3" key="2">
    <citation type="submission" date="2025-08" db="UniProtKB">
        <authorList>
            <consortium name="Ensembl"/>
        </authorList>
    </citation>
    <scope>IDENTIFICATION</scope>
</reference>
<evidence type="ECO:0000313" key="4">
    <source>
        <dbReference type="Proteomes" id="UP000001073"/>
    </source>
</evidence>
<keyword evidence="4" id="KW-1185">Reference proteome</keyword>
<keyword evidence="2" id="KW-0812">Transmembrane</keyword>
<evidence type="ECO:0000256" key="2">
    <source>
        <dbReference type="SAM" id="Phobius"/>
    </source>
</evidence>
<dbReference type="GeneTree" id="ENSGT00910000147729"/>
<sequence>MAALLPTPSSDRDPGSRQRPGQQQVPTHHSKDLFLISTLDHRDGAAERKGCVRVSFSLFSLIFLDFFPFFFAFSFLFLSVSYTSPSLPCPCPILPFSLFPPFPFLSYSFASPIPEPHLLISLPGRADGYLVRQRSPWAPTPFPPPGAAQVSRWKVRGAGRGKRSWA</sequence>
<protein>
    <submittedName>
        <fullName evidence="3">Uncharacterized protein</fullName>
    </submittedName>
</protein>
<evidence type="ECO:0000313" key="3">
    <source>
        <dbReference type="Ensembl" id="ENSNLEP00000028541.1"/>
    </source>
</evidence>
<keyword evidence="2" id="KW-0472">Membrane</keyword>
<organism evidence="3 4">
    <name type="scientific">Nomascus leucogenys</name>
    <name type="common">Northern white-cheeked gibbon</name>
    <name type="synonym">Hylobates leucogenys</name>
    <dbReference type="NCBI Taxonomy" id="61853"/>
    <lineage>
        <taxon>Eukaryota</taxon>
        <taxon>Metazoa</taxon>
        <taxon>Chordata</taxon>
        <taxon>Craniata</taxon>
        <taxon>Vertebrata</taxon>
        <taxon>Euteleostomi</taxon>
        <taxon>Mammalia</taxon>
        <taxon>Eutheria</taxon>
        <taxon>Euarchontoglires</taxon>
        <taxon>Primates</taxon>
        <taxon>Haplorrhini</taxon>
        <taxon>Catarrhini</taxon>
        <taxon>Hylobatidae</taxon>
        <taxon>Nomascus</taxon>
    </lineage>
</organism>
<proteinExistence type="predicted"/>
<dbReference type="Ensembl" id="ENSNLET00000042837.1">
    <property type="protein sequence ID" value="ENSNLEP00000028541.1"/>
    <property type="gene ID" value="ENSNLEG00000035784.1"/>
</dbReference>
<feature type="region of interest" description="Disordered" evidence="1">
    <location>
        <begin position="1"/>
        <end position="27"/>
    </location>
</feature>
<evidence type="ECO:0000256" key="1">
    <source>
        <dbReference type="SAM" id="MobiDB-lite"/>
    </source>
</evidence>
<accession>A0A2I3GB57</accession>
<name>A0A2I3GB57_NOMLE</name>
<keyword evidence="2" id="KW-1133">Transmembrane helix</keyword>
<dbReference type="InParanoid" id="A0A2I3GB57"/>
<dbReference type="EMBL" id="ADFV01079224">
    <property type="status" value="NOT_ANNOTATED_CDS"/>
    <property type="molecule type" value="Genomic_DNA"/>
</dbReference>
<dbReference type="OMA" id="PWAPTPF"/>
<reference evidence="3" key="3">
    <citation type="submission" date="2025-09" db="UniProtKB">
        <authorList>
            <consortium name="Ensembl"/>
        </authorList>
    </citation>
    <scope>IDENTIFICATION</scope>
</reference>
<dbReference type="AlphaFoldDB" id="A0A2I3GB57"/>
<reference evidence="3 4" key="1">
    <citation type="submission" date="2012-10" db="EMBL/GenBank/DDBJ databases">
        <authorList>
            <consortium name="Gibbon Genome Sequencing Consortium"/>
        </authorList>
    </citation>
    <scope>NUCLEOTIDE SEQUENCE [LARGE SCALE GENOMIC DNA]</scope>
</reference>